<dbReference type="SMART" id="SM00906">
    <property type="entry name" value="Fungal_trans"/>
    <property type="match status" value="1"/>
</dbReference>
<dbReference type="SUPFAM" id="SSF57701">
    <property type="entry name" value="Zn2/Cys6 DNA-binding domain"/>
    <property type="match status" value="1"/>
</dbReference>
<gene>
    <name evidence="10" type="ORF">TWF696_001677</name>
</gene>
<keyword evidence="6" id="KW-0804">Transcription</keyword>
<keyword evidence="3" id="KW-0862">Zinc</keyword>
<comment type="caution">
    <text evidence="10">The sequence shown here is derived from an EMBL/GenBank/DDBJ whole genome shotgun (WGS) entry which is preliminary data.</text>
</comment>
<keyword evidence="5" id="KW-0238">DNA-binding</keyword>
<dbReference type="InterPro" id="IPR001138">
    <property type="entry name" value="Zn2Cys6_DnaBD"/>
</dbReference>
<protein>
    <recommendedName>
        <fullName evidence="9">Zn(2)-C6 fungal-type domain-containing protein</fullName>
    </recommendedName>
</protein>
<feature type="compositionally biased region" description="Low complexity" evidence="8">
    <location>
        <begin position="17"/>
        <end position="72"/>
    </location>
</feature>
<evidence type="ECO:0000256" key="8">
    <source>
        <dbReference type="SAM" id="MobiDB-lite"/>
    </source>
</evidence>
<dbReference type="CDD" id="cd14653">
    <property type="entry name" value="ZIP_Gal4p-like"/>
    <property type="match status" value="1"/>
</dbReference>
<evidence type="ECO:0000256" key="2">
    <source>
        <dbReference type="ARBA" id="ARBA00022723"/>
    </source>
</evidence>
<dbReference type="InterPro" id="IPR052202">
    <property type="entry name" value="Yeast_MetPath_Reg"/>
</dbReference>
<evidence type="ECO:0000256" key="1">
    <source>
        <dbReference type="ARBA" id="ARBA00004123"/>
    </source>
</evidence>
<evidence type="ECO:0000256" key="3">
    <source>
        <dbReference type="ARBA" id="ARBA00022833"/>
    </source>
</evidence>
<evidence type="ECO:0000313" key="10">
    <source>
        <dbReference type="EMBL" id="KAK6336109.1"/>
    </source>
</evidence>
<dbReference type="CDD" id="cd00067">
    <property type="entry name" value="GAL4"/>
    <property type="match status" value="1"/>
</dbReference>
<organism evidence="10 11">
    <name type="scientific">Orbilia brochopaga</name>
    <dbReference type="NCBI Taxonomy" id="3140254"/>
    <lineage>
        <taxon>Eukaryota</taxon>
        <taxon>Fungi</taxon>
        <taxon>Dikarya</taxon>
        <taxon>Ascomycota</taxon>
        <taxon>Pezizomycotina</taxon>
        <taxon>Orbiliomycetes</taxon>
        <taxon>Orbiliales</taxon>
        <taxon>Orbiliaceae</taxon>
        <taxon>Orbilia</taxon>
    </lineage>
</organism>
<dbReference type="InterPro" id="IPR036864">
    <property type="entry name" value="Zn2-C6_fun-type_DNA-bd_sf"/>
</dbReference>
<dbReference type="EMBL" id="JAVHNQ010000011">
    <property type="protein sequence ID" value="KAK6336109.1"/>
    <property type="molecule type" value="Genomic_DNA"/>
</dbReference>
<keyword evidence="2" id="KW-0479">Metal-binding</keyword>
<dbReference type="GO" id="GO:0000981">
    <property type="term" value="F:DNA-binding transcription factor activity, RNA polymerase II-specific"/>
    <property type="evidence" value="ECO:0007669"/>
    <property type="project" value="InterPro"/>
</dbReference>
<keyword evidence="7" id="KW-0539">Nucleus</keyword>
<dbReference type="GO" id="GO:0043565">
    <property type="term" value="F:sequence-specific DNA binding"/>
    <property type="evidence" value="ECO:0007669"/>
    <property type="project" value="TreeGrafter"/>
</dbReference>
<dbReference type="Proteomes" id="UP001375240">
    <property type="component" value="Unassembled WGS sequence"/>
</dbReference>
<comment type="subcellular location">
    <subcellularLocation>
        <location evidence="1">Nucleus</location>
    </subcellularLocation>
</comment>
<dbReference type="InterPro" id="IPR007219">
    <property type="entry name" value="XnlR_reg_dom"/>
</dbReference>
<dbReference type="PANTHER" id="PTHR47782">
    <property type="entry name" value="ZN(II)2CYS6 TRANSCRIPTION FACTOR (EUROFUNG)-RELATED"/>
    <property type="match status" value="1"/>
</dbReference>
<evidence type="ECO:0000256" key="6">
    <source>
        <dbReference type="ARBA" id="ARBA00023163"/>
    </source>
</evidence>
<feature type="region of interest" description="Disordered" evidence="8">
    <location>
        <begin position="1"/>
        <end position="77"/>
    </location>
</feature>
<dbReference type="PROSITE" id="PS00463">
    <property type="entry name" value="ZN2_CY6_FUNGAL_1"/>
    <property type="match status" value="1"/>
</dbReference>
<dbReference type="GO" id="GO:0045944">
    <property type="term" value="P:positive regulation of transcription by RNA polymerase II"/>
    <property type="evidence" value="ECO:0007669"/>
    <property type="project" value="TreeGrafter"/>
</dbReference>
<evidence type="ECO:0000256" key="4">
    <source>
        <dbReference type="ARBA" id="ARBA00023015"/>
    </source>
</evidence>
<dbReference type="CDD" id="cd12148">
    <property type="entry name" value="fungal_TF_MHR"/>
    <property type="match status" value="1"/>
</dbReference>
<keyword evidence="11" id="KW-1185">Reference proteome</keyword>
<dbReference type="Pfam" id="PF00172">
    <property type="entry name" value="Zn_clus"/>
    <property type="match status" value="1"/>
</dbReference>
<name>A0AAV9U590_9PEZI</name>
<dbReference type="Pfam" id="PF04082">
    <property type="entry name" value="Fungal_trans"/>
    <property type="match status" value="1"/>
</dbReference>
<evidence type="ECO:0000256" key="5">
    <source>
        <dbReference type="ARBA" id="ARBA00023125"/>
    </source>
</evidence>
<evidence type="ECO:0000256" key="7">
    <source>
        <dbReference type="ARBA" id="ARBA00023242"/>
    </source>
</evidence>
<evidence type="ECO:0000259" key="9">
    <source>
        <dbReference type="PROSITE" id="PS50048"/>
    </source>
</evidence>
<dbReference type="GO" id="GO:0005634">
    <property type="term" value="C:nucleus"/>
    <property type="evidence" value="ECO:0007669"/>
    <property type="project" value="UniProtKB-SubCell"/>
</dbReference>
<keyword evidence="4" id="KW-0805">Transcription regulation</keyword>
<sequence>MEDSDIPNQPDEHEASPQPMDTDTPTADPHTAVAGSSNPAPAGPSAQSQSQPQSQGRSQPVASSSSSTASGSNHPQRTRLLLACDRCRSRKSKCDRNVPSCTSCLVAGVPCMTAERDRFLSTEGRHVPRGYIEDLEKQVQDLETQYRQILTQTSSNMPPPFAGRIPVGIESGPGIFAPPPANRPLQPPPIPVLGSPINDPLSFENTLFQAIRLSGSDPLRASAPNLLFGELSPAFGSTSPLHMLRSMSRDTILGALKMYFEFVHAHYPLLIREDIMNKYNLMMQPEYQAGTTNSAEELVVYLVVVVGMTVSANLRSAPLFPQMLYYAALRIPNVFDDVESTPMTQALILIVIYSLYDPCAGSSWHLLDIVASKCISMGLHLISSALGNGIESTAKAWAFWTLYSLDRMAGASMGRPFTIANDDLITIPVPGLRDPGANDDTGFLSGPLITYFQLLYRARRDPEAGFDHWHNELETWRNSTKVSASLDIQMRAENPFSEDYLDAMNNYIDLIFYQGVLLIPQFDVEFPTITPEIAQFYGSETIYHASKMVGLSFCVHRFPLAWTAGYKAFATAMVYLLSLSLIDRNKINLPEIYHVSTACINTIENVACKFDGLVPYGRFLVRAVDMMLRLYNVEGHNSAIANDPYFLYTPYSDVIPRSPNSGIPRPPDVADLHVRKFRSLGRLYLASMENIRARMFPNTQPAQFSGSTQ</sequence>
<dbReference type="GO" id="GO:0008270">
    <property type="term" value="F:zinc ion binding"/>
    <property type="evidence" value="ECO:0007669"/>
    <property type="project" value="InterPro"/>
</dbReference>
<reference evidence="10 11" key="1">
    <citation type="submission" date="2019-10" db="EMBL/GenBank/DDBJ databases">
        <authorList>
            <person name="Palmer J.M."/>
        </authorList>
    </citation>
    <scope>NUCLEOTIDE SEQUENCE [LARGE SCALE GENOMIC DNA]</scope>
    <source>
        <strain evidence="10 11">TWF696</strain>
    </source>
</reference>
<dbReference type="AlphaFoldDB" id="A0AAV9U590"/>
<feature type="domain" description="Zn(2)-C6 fungal-type" evidence="9">
    <location>
        <begin position="83"/>
        <end position="113"/>
    </location>
</feature>
<evidence type="ECO:0000313" key="11">
    <source>
        <dbReference type="Proteomes" id="UP001375240"/>
    </source>
</evidence>
<dbReference type="GO" id="GO:0006351">
    <property type="term" value="P:DNA-templated transcription"/>
    <property type="evidence" value="ECO:0007669"/>
    <property type="project" value="InterPro"/>
</dbReference>
<dbReference type="SMART" id="SM00066">
    <property type="entry name" value="GAL4"/>
    <property type="match status" value="1"/>
</dbReference>
<dbReference type="PROSITE" id="PS50048">
    <property type="entry name" value="ZN2_CY6_FUNGAL_2"/>
    <property type="match status" value="1"/>
</dbReference>
<dbReference type="Gene3D" id="4.10.240.10">
    <property type="entry name" value="Zn(2)-C6 fungal-type DNA-binding domain"/>
    <property type="match status" value="1"/>
</dbReference>
<accession>A0AAV9U590</accession>
<proteinExistence type="predicted"/>
<dbReference type="PANTHER" id="PTHR47782:SF14">
    <property type="entry name" value="ZN(II)2CYS6 TRANSCRIPTION FACTOR (EUROFUNG)"/>
    <property type="match status" value="1"/>
</dbReference>